<dbReference type="PROSITE" id="PS50850">
    <property type="entry name" value="MFS"/>
    <property type="match status" value="1"/>
</dbReference>
<keyword evidence="4 7" id="KW-0812">Transmembrane</keyword>
<keyword evidence="3" id="KW-1003">Cell membrane</keyword>
<sequence>MVLATMDDMSPAVSPRPTLSSFWHDLPREGRLLLSTVIVDALGIGFVLPFGVVYLHEVRDIALPTVGVLLALPSAIALALLGPIGTVIDRYGPRRLQMLALSMNVLGSLVLAFATTPAAAALAFTLFGAGQAVFWPASQSLVAAIVPVEIRQRYYGLSFTVLNLGIGIGGLASGLFVSEAHPWTFQAIYVANALSFLAPLSVLAIPLRHVGNTVAPHEDDEAPTASYRVVLRHGVFRRFLVVVFFSAFVGYAQFEAGWTAYARTVADASTKLIGIAFAVNTATIVLLQLVVIQRIEGHRRTRVLMLMSVVWALSWSLMGIAGLLPGSVVAAVLLSASMGVFALGETFQSPVVPAITNDLAPEHLRGRYNAVGSGVFQVAAVVGPVTAGFLLGHHLSAAFVVLLLVGCAVMVAMLGRLERVISPEANGVAAAHPLPAQELTSVS</sequence>
<name>A0ABW1JCI2_9ACTN</name>
<evidence type="ECO:0000256" key="5">
    <source>
        <dbReference type="ARBA" id="ARBA00022989"/>
    </source>
</evidence>
<feature type="domain" description="Major facilitator superfamily (MFS) profile" evidence="8">
    <location>
        <begin position="29"/>
        <end position="424"/>
    </location>
</feature>
<accession>A0ABW1JCI2</accession>
<feature type="transmembrane region" description="Helical" evidence="7">
    <location>
        <begin position="157"/>
        <end position="177"/>
    </location>
</feature>
<evidence type="ECO:0000256" key="6">
    <source>
        <dbReference type="ARBA" id="ARBA00023136"/>
    </source>
</evidence>
<comment type="caution">
    <text evidence="9">The sequence shown here is derived from an EMBL/GenBank/DDBJ whole genome shotgun (WGS) entry which is preliminary data.</text>
</comment>
<dbReference type="InterPro" id="IPR036259">
    <property type="entry name" value="MFS_trans_sf"/>
</dbReference>
<evidence type="ECO:0000313" key="9">
    <source>
        <dbReference type="EMBL" id="MFC6006612.1"/>
    </source>
</evidence>
<feature type="transmembrane region" description="Helical" evidence="7">
    <location>
        <begin position="235"/>
        <end position="252"/>
    </location>
</feature>
<comment type="subcellular location">
    <subcellularLocation>
        <location evidence="1">Cell membrane</location>
        <topology evidence="1">Multi-pass membrane protein</topology>
    </subcellularLocation>
</comment>
<dbReference type="InterPro" id="IPR050171">
    <property type="entry name" value="MFS_Transporters"/>
</dbReference>
<evidence type="ECO:0000256" key="4">
    <source>
        <dbReference type="ARBA" id="ARBA00022692"/>
    </source>
</evidence>
<dbReference type="RefSeq" id="WP_345718090.1">
    <property type="nucleotide sequence ID" value="NZ_BAABFP010000008.1"/>
</dbReference>
<evidence type="ECO:0000256" key="3">
    <source>
        <dbReference type="ARBA" id="ARBA00022475"/>
    </source>
</evidence>
<dbReference type="Pfam" id="PF07690">
    <property type="entry name" value="MFS_1"/>
    <property type="match status" value="1"/>
</dbReference>
<dbReference type="EMBL" id="JBHSRD010000003">
    <property type="protein sequence ID" value="MFC6006612.1"/>
    <property type="molecule type" value="Genomic_DNA"/>
</dbReference>
<feature type="transmembrane region" description="Helical" evidence="7">
    <location>
        <begin position="397"/>
        <end position="415"/>
    </location>
</feature>
<keyword evidence="5 7" id="KW-1133">Transmembrane helix</keyword>
<gene>
    <name evidence="9" type="ORF">ACFQDO_05655</name>
</gene>
<feature type="transmembrane region" description="Helical" evidence="7">
    <location>
        <begin position="32"/>
        <end position="55"/>
    </location>
</feature>
<feature type="transmembrane region" description="Helical" evidence="7">
    <location>
        <begin position="61"/>
        <end position="84"/>
    </location>
</feature>
<evidence type="ECO:0000256" key="2">
    <source>
        <dbReference type="ARBA" id="ARBA00022448"/>
    </source>
</evidence>
<proteinExistence type="predicted"/>
<keyword evidence="2" id="KW-0813">Transport</keyword>
<feature type="transmembrane region" description="Helical" evidence="7">
    <location>
        <begin position="183"/>
        <end position="205"/>
    </location>
</feature>
<evidence type="ECO:0000313" key="10">
    <source>
        <dbReference type="Proteomes" id="UP001596189"/>
    </source>
</evidence>
<dbReference type="SUPFAM" id="SSF103473">
    <property type="entry name" value="MFS general substrate transporter"/>
    <property type="match status" value="1"/>
</dbReference>
<protein>
    <submittedName>
        <fullName evidence="9">MFS transporter</fullName>
    </submittedName>
</protein>
<dbReference type="InterPro" id="IPR020846">
    <property type="entry name" value="MFS_dom"/>
</dbReference>
<feature type="transmembrane region" description="Helical" evidence="7">
    <location>
        <begin position="272"/>
        <end position="291"/>
    </location>
</feature>
<dbReference type="PANTHER" id="PTHR23517:SF2">
    <property type="entry name" value="MULTIDRUG RESISTANCE PROTEIN MDTH"/>
    <property type="match status" value="1"/>
</dbReference>
<keyword evidence="6 7" id="KW-0472">Membrane</keyword>
<dbReference type="PANTHER" id="PTHR23517">
    <property type="entry name" value="RESISTANCE PROTEIN MDTM, PUTATIVE-RELATED-RELATED"/>
    <property type="match status" value="1"/>
</dbReference>
<organism evidence="9 10">
    <name type="scientific">Angustibacter luteus</name>
    <dbReference type="NCBI Taxonomy" id="658456"/>
    <lineage>
        <taxon>Bacteria</taxon>
        <taxon>Bacillati</taxon>
        <taxon>Actinomycetota</taxon>
        <taxon>Actinomycetes</taxon>
        <taxon>Kineosporiales</taxon>
        <taxon>Kineosporiaceae</taxon>
    </lineage>
</organism>
<dbReference type="Gene3D" id="1.20.1250.20">
    <property type="entry name" value="MFS general substrate transporter like domains"/>
    <property type="match status" value="1"/>
</dbReference>
<evidence type="ECO:0000259" key="8">
    <source>
        <dbReference type="PROSITE" id="PS50850"/>
    </source>
</evidence>
<feature type="transmembrane region" description="Helical" evidence="7">
    <location>
        <begin position="105"/>
        <end position="127"/>
    </location>
</feature>
<dbReference type="InterPro" id="IPR011701">
    <property type="entry name" value="MFS"/>
</dbReference>
<evidence type="ECO:0000256" key="1">
    <source>
        <dbReference type="ARBA" id="ARBA00004651"/>
    </source>
</evidence>
<keyword evidence="10" id="KW-1185">Reference proteome</keyword>
<reference evidence="10" key="1">
    <citation type="journal article" date="2019" name="Int. J. Syst. Evol. Microbiol.">
        <title>The Global Catalogue of Microorganisms (GCM) 10K type strain sequencing project: providing services to taxonomists for standard genome sequencing and annotation.</title>
        <authorList>
            <consortium name="The Broad Institute Genomics Platform"/>
            <consortium name="The Broad Institute Genome Sequencing Center for Infectious Disease"/>
            <person name="Wu L."/>
            <person name="Ma J."/>
        </authorList>
    </citation>
    <scope>NUCLEOTIDE SEQUENCE [LARGE SCALE GENOMIC DNA]</scope>
    <source>
        <strain evidence="10">KACC 14249</strain>
    </source>
</reference>
<evidence type="ECO:0000256" key="7">
    <source>
        <dbReference type="SAM" id="Phobius"/>
    </source>
</evidence>
<dbReference type="Proteomes" id="UP001596189">
    <property type="component" value="Unassembled WGS sequence"/>
</dbReference>